<keyword evidence="2" id="KW-0548">Nucleotidyltransferase</keyword>
<gene>
    <name evidence="2" type="ORF">PHMEG_00021315</name>
</gene>
<protein>
    <submittedName>
        <fullName evidence="2">Reverse transcriptase</fullName>
    </submittedName>
</protein>
<feature type="compositionally biased region" description="Basic and acidic residues" evidence="1">
    <location>
        <begin position="8"/>
        <end position="22"/>
    </location>
</feature>
<dbReference type="OrthoDB" id="122480at2759"/>
<dbReference type="Proteomes" id="UP000198211">
    <property type="component" value="Unassembled WGS sequence"/>
</dbReference>
<evidence type="ECO:0000313" key="3">
    <source>
        <dbReference type="Proteomes" id="UP000198211"/>
    </source>
</evidence>
<organism evidence="2 3">
    <name type="scientific">Phytophthora megakarya</name>
    <dbReference type="NCBI Taxonomy" id="4795"/>
    <lineage>
        <taxon>Eukaryota</taxon>
        <taxon>Sar</taxon>
        <taxon>Stramenopiles</taxon>
        <taxon>Oomycota</taxon>
        <taxon>Peronosporomycetes</taxon>
        <taxon>Peronosporales</taxon>
        <taxon>Peronosporaceae</taxon>
        <taxon>Phytophthora</taxon>
    </lineage>
</organism>
<keyword evidence="2" id="KW-0695">RNA-directed DNA polymerase</keyword>
<dbReference type="GO" id="GO:0003964">
    <property type="term" value="F:RNA-directed DNA polymerase activity"/>
    <property type="evidence" value="ECO:0007669"/>
    <property type="project" value="UniProtKB-KW"/>
</dbReference>
<comment type="caution">
    <text evidence="2">The sequence shown here is derived from an EMBL/GenBank/DDBJ whole genome shotgun (WGS) entry which is preliminary data.</text>
</comment>
<feature type="region of interest" description="Disordered" evidence="1">
    <location>
        <begin position="1"/>
        <end position="22"/>
    </location>
</feature>
<accession>A0A225VN26</accession>
<evidence type="ECO:0000256" key="1">
    <source>
        <dbReference type="SAM" id="MobiDB-lite"/>
    </source>
</evidence>
<dbReference type="AlphaFoldDB" id="A0A225VN26"/>
<reference evidence="3" key="1">
    <citation type="submission" date="2017-03" db="EMBL/GenBank/DDBJ databases">
        <title>Phytopthora megakarya and P. palmivora, two closely related causual agents of cacao black pod achieved similar genome size and gene model numbers by different mechanisms.</title>
        <authorList>
            <person name="Ali S."/>
            <person name="Shao J."/>
            <person name="Larry D.J."/>
            <person name="Kronmiller B."/>
            <person name="Shen D."/>
            <person name="Strem M.D."/>
            <person name="Melnick R.L."/>
            <person name="Guiltinan M.J."/>
            <person name="Tyler B.M."/>
            <person name="Meinhardt L.W."/>
            <person name="Bailey B.A."/>
        </authorList>
    </citation>
    <scope>NUCLEOTIDE SEQUENCE [LARGE SCALE GENOMIC DNA]</scope>
    <source>
        <strain evidence="3">zdho120</strain>
    </source>
</reference>
<proteinExistence type="predicted"/>
<dbReference type="EMBL" id="NBNE01003964">
    <property type="protein sequence ID" value="OWZ06429.1"/>
    <property type="molecule type" value="Genomic_DNA"/>
</dbReference>
<keyword evidence="3" id="KW-1185">Reference proteome</keyword>
<keyword evidence="2" id="KW-0808">Transferase</keyword>
<evidence type="ECO:0000313" key="2">
    <source>
        <dbReference type="EMBL" id="OWZ06429.1"/>
    </source>
</evidence>
<sequence>MTLRKSRSRTETLHDTRANSGRRDVERLTRACAAYQYKKMELENPPTDTSELTSLPVMSWKRFAKDLYAFFRTAIFGRRENDKRSGGVEALFPGSPTENADTLGSKTKQECFDKQSCTILREHMDVLSDETPAEEVSRRASGYCRGMKQGARRIACVRCATSHRTAST</sequence>
<name>A0A225VN26_9STRA</name>